<dbReference type="OrthoDB" id="9780430at2"/>
<comment type="caution">
    <text evidence="1">The sequence shown here is derived from an EMBL/GenBank/DDBJ whole genome shotgun (WGS) entry which is preliminary data.</text>
</comment>
<proteinExistence type="predicted"/>
<keyword evidence="2" id="KW-1185">Reference proteome</keyword>
<dbReference type="EMBL" id="MPNT01000016">
    <property type="protein sequence ID" value="OJZ71986.1"/>
    <property type="molecule type" value="Genomic_DNA"/>
</dbReference>
<dbReference type="InterPro" id="IPR040442">
    <property type="entry name" value="Pyrv_kinase-like_dom_sf"/>
</dbReference>
<dbReference type="InterPro" id="IPR039556">
    <property type="entry name" value="ICL/PEPM"/>
</dbReference>
<name>A0A1Q4HSK2_9MYCO</name>
<dbReference type="Gene3D" id="3.20.20.60">
    <property type="entry name" value="Phosphoenolpyruvate-binding domains"/>
    <property type="match status" value="1"/>
</dbReference>
<accession>A0A1Q4HSK2</accession>
<dbReference type="Pfam" id="PF13714">
    <property type="entry name" value="PEP_mutase"/>
    <property type="match status" value="1"/>
</dbReference>
<dbReference type="SUPFAM" id="SSF51621">
    <property type="entry name" value="Phosphoenolpyruvate/pyruvate domain"/>
    <property type="match status" value="1"/>
</dbReference>
<dbReference type="GO" id="GO:0003824">
    <property type="term" value="F:catalytic activity"/>
    <property type="evidence" value="ECO:0007669"/>
    <property type="project" value="InterPro"/>
</dbReference>
<organism evidence="1 2">
    <name type="scientific">Mycobacterium paraffinicum</name>
    <dbReference type="NCBI Taxonomy" id="53378"/>
    <lineage>
        <taxon>Bacteria</taxon>
        <taxon>Bacillati</taxon>
        <taxon>Actinomycetota</taxon>
        <taxon>Actinomycetes</taxon>
        <taxon>Mycobacteriales</taxon>
        <taxon>Mycobacteriaceae</taxon>
        <taxon>Mycobacterium</taxon>
    </lineage>
</organism>
<dbReference type="PANTHER" id="PTHR42905:SF16">
    <property type="entry name" value="CARBOXYPHOSPHONOENOLPYRUVATE PHOSPHONOMUTASE-LIKE PROTEIN (AFU_ORTHOLOGUE AFUA_5G07230)"/>
    <property type="match status" value="1"/>
</dbReference>
<dbReference type="InterPro" id="IPR015813">
    <property type="entry name" value="Pyrv/PenolPyrv_kinase-like_dom"/>
</dbReference>
<evidence type="ECO:0000313" key="1">
    <source>
        <dbReference type="EMBL" id="OJZ71986.1"/>
    </source>
</evidence>
<dbReference type="RefSeq" id="WP_073876996.1">
    <property type="nucleotide sequence ID" value="NZ_MPNT01000016.1"/>
</dbReference>
<dbReference type="CDD" id="cd00377">
    <property type="entry name" value="ICL_PEPM"/>
    <property type="match status" value="1"/>
</dbReference>
<evidence type="ECO:0000313" key="2">
    <source>
        <dbReference type="Proteomes" id="UP000186438"/>
    </source>
</evidence>
<protein>
    <submittedName>
        <fullName evidence="1">Phosphonomutase</fullName>
    </submittedName>
</protein>
<dbReference type="Proteomes" id="UP000186438">
    <property type="component" value="Unassembled WGS sequence"/>
</dbReference>
<gene>
    <name evidence="1" type="ORF">BRW65_18005</name>
</gene>
<sequence length="259" mass="27325">MPSSAEKAARFAELHVAGDPVLLYNAWDAGSAKAIVEAGAAAIASSSWSVAEAQGFRDGEELPLEIAEQIIGRIADAVDVPVSADFEGGYSADDAELADNAARLFETGVIGINFEDRVVKGEGLYELDRQASRIAAIRRAADHIGLDVFINARTDLFLGQGRDPEATVDEAIQRAEAYAAAGASGFFIPGLEEEALIGRICQGQSLPVNVMVLDGTPTPSRLAELGVARISWGPLSYLNAMAGLKHQARDALSVRFVNA</sequence>
<dbReference type="STRING" id="53378.BRW65_18005"/>
<dbReference type="PANTHER" id="PTHR42905">
    <property type="entry name" value="PHOSPHOENOLPYRUVATE CARBOXYLASE"/>
    <property type="match status" value="1"/>
</dbReference>
<dbReference type="AlphaFoldDB" id="A0A1Q4HSK2"/>
<reference evidence="1 2" key="1">
    <citation type="submission" date="2016-11" db="EMBL/GenBank/DDBJ databases">
        <title>Genome sequences of unsequenced Mycobacteria.</title>
        <authorList>
            <person name="Greninger A.L."/>
            <person name="Fang F."/>
            <person name="Jerome K.R."/>
        </authorList>
    </citation>
    <scope>NUCLEOTIDE SEQUENCE [LARGE SCALE GENOMIC DNA]</scope>
    <source>
        <strain evidence="1 2">M11</strain>
    </source>
</reference>